<dbReference type="Gene3D" id="1.20.150.30">
    <property type="entry name" value="Zincin-like metallopeptidase, N-terminal domain"/>
    <property type="match status" value="1"/>
</dbReference>
<keyword evidence="3" id="KW-1185">Reference proteome</keyword>
<feature type="region of interest" description="Disordered" evidence="1">
    <location>
        <begin position="464"/>
        <end position="485"/>
    </location>
</feature>
<dbReference type="PANTHER" id="PTHR39420">
    <property type="match status" value="1"/>
</dbReference>
<feature type="region of interest" description="Disordered" evidence="1">
    <location>
        <begin position="1"/>
        <end position="22"/>
    </location>
</feature>
<evidence type="ECO:0000256" key="1">
    <source>
        <dbReference type="SAM" id="MobiDB-lite"/>
    </source>
</evidence>
<organism evidence="2 3">
    <name type="scientific">Nostocoides jenkinsii Ben 74</name>
    <dbReference type="NCBI Taxonomy" id="1193518"/>
    <lineage>
        <taxon>Bacteria</taxon>
        <taxon>Bacillati</taxon>
        <taxon>Actinomycetota</taxon>
        <taxon>Actinomycetes</taxon>
        <taxon>Micrococcales</taxon>
        <taxon>Intrasporangiaceae</taxon>
        <taxon>Nostocoides</taxon>
    </lineage>
</organism>
<evidence type="ECO:0000313" key="2">
    <source>
        <dbReference type="EMBL" id="CCI54545.1"/>
    </source>
</evidence>
<dbReference type="EMBL" id="CAJC01000189">
    <property type="protein sequence ID" value="CCI54545.1"/>
    <property type="molecule type" value="Genomic_DNA"/>
</dbReference>
<dbReference type="Pfam" id="PF10103">
    <property type="entry name" value="Zincin_2"/>
    <property type="match status" value="1"/>
</dbReference>
<comment type="caution">
    <text evidence="2">The sequence shown here is derived from an EMBL/GenBank/DDBJ whole genome shotgun (WGS) entry which is preliminary data.</text>
</comment>
<dbReference type="AlphaFoldDB" id="A0A077MEX9"/>
<evidence type="ECO:0008006" key="4">
    <source>
        <dbReference type="Google" id="ProtNLM"/>
    </source>
</evidence>
<proteinExistence type="predicted"/>
<name>A0A077MEX9_9MICO</name>
<dbReference type="SUPFAM" id="SSF55486">
    <property type="entry name" value="Metalloproteases ('zincins'), catalytic domain"/>
    <property type="match status" value="1"/>
</dbReference>
<sequence length="485" mass="51290">MPEHDLPVPHNPDDESGQAGGIPPEMVEMLRRMTGGAELPPELLSHLGEMGLGNIPVAQFEAMMGQFQAMMNAPDDGPISTDIVTDVARKTVAAEGDRSMGERERKLAADAARVADLWLGQVTSLEAPGLDGRAWSRSEWIEATLPLWQEIVEPVAEGVTGALGEAMTAQFSQTGFDQLPPGLIPPGTNPAMVLGQIGPMLRKAGASMFSMQLGQGLAALASETLTGTEVSLPLTPPDTLALIPSNIAAFAAGLEVELDEVWLYLAVREAARLRLFEGAAWLGPQLLTAVQDYARGIEIDTDSIESAVSGIDPTNAEELQRQLTDKLFAPKPSAAQQAALQRLETWLALIEGWVDVVADRAASAHLPHAAALAETVRRRRASGGPAEKTFAGLVGLELRPRRLRDAANLFAALEAAGGADLRDASWAHPDLAPTAADLDDVLAYVERRTTAPAEDEMDAALADLLRGAEADPSGDDPDRGGSTPS</sequence>
<reference evidence="2 3" key="1">
    <citation type="journal article" date="2013" name="ISME J.">
        <title>A metabolic model for members of the genus Tetrasphaera involved in enhanced biological phosphorus removal.</title>
        <authorList>
            <person name="Kristiansen R."/>
            <person name="Nguyen H.T.T."/>
            <person name="Saunders A.M."/>
            <person name="Nielsen J.L."/>
            <person name="Wimmer R."/>
            <person name="Le V.Q."/>
            <person name="McIlroy S.J."/>
            <person name="Petrovski S."/>
            <person name="Seviour R.J."/>
            <person name="Calteau A."/>
            <person name="Nielsen K.L."/>
            <person name="Nielsen P.H."/>
        </authorList>
    </citation>
    <scope>NUCLEOTIDE SEQUENCE [LARGE SCALE GENOMIC DNA]</scope>
    <source>
        <strain evidence="2 3">Ben 74</strain>
    </source>
</reference>
<gene>
    <name evidence="2" type="ORF">BN13_750005</name>
</gene>
<dbReference type="NCBIfam" id="TIGR03624">
    <property type="entry name" value="putative hydrolase"/>
    <property type="match status" value="1"/>
</dbReference>
<dbReference type="InterPro" id="IPR042271">
    <property type="entry name" value="Zinicin_2_N"/>
</dbReference>
<accession>A0A077MEX9</accession>
<dbReference type="InterPro" id="IPR018766">
    <property type="entry name" value="Zinicin_2"/>
</dbReference>
<dbReference type="Proteomes" id="UP000035720">
    <property type="component" value="Unassembled WGS sequence"/>
</dbReference>
<feature type="compositionally biased region" description="Basic and acidic residues" evidence="1">
    <location>
        <begin position="1"/>
        <end position="13"/>
    </location>
</feature>
<protein>
    <recommendedName>
        <fullName evidence="4">Hydrolase</fullName>
    </recommendedName>
</protein>
<evidence type="ECO:0000313" key="3">
    <source>
        <dbReference type="Proteomes" id="UP000035720"/>
    </source>
</evidence>
<dbReference type="PANTHER" id="PTHR39420:SF2">
    <property type="entry name" value="HYDROLASE"/>
    <property type="match status" value="1"/>
</dbReference>
<dbReference type="RefSeq" id="WP_235434029.1">
    <property type="nucleotide sequence ID" value="NZ_HF571038.1"/>
</dbReference>
<dbReference type="STRING" id="1193518.BN13_750005"/>